<gene>
    <name evidence="2" type="ORF">JZ00_30600</name>
</gene>
<organism evidence="2 3">
    <name type="scientific">Pseudomonas frederiksbergensis</name>
    <dbReference type="NCBI Taxonomy" id="104087"/>
    <lineage>
        <taxon>Bacteria</taxon>
        <taxon>Pseudomonadati</taxon>
        <taxon>Pseudomonadota</taxon>
        <taxon>Gammaproteobacteria</taxon>
        <taxon>Pseudomonadales</taxon>
        <taxon>Pseudomonadaceae</taxon>
        <taxon>Pseudomonas</taxon>
    </lineage>
</organism>
<keyword evidence="2" id="KW-0449">Lipoprotein</keyword>
<protein>
    <submittedName>
        <fullName evidence="2">Lipoprotein</fullName>
    </submittedName>
</protein>
<proteinExistence type="predicted"/>
<comment type="caution">
    <text evidence="2">The sequence shown here is derived from an EMBL/GenBank/DDBJ whole genome shotgun (WGS) entry which is preliminary data.</text>
</comment>
<evidence type="ECO:0000256" key="1">
    <source>
        <dbReference type="SAM" id="SignalP"/>
    </source>
</evidence>
<dbReference type="AlphaFoldDB" id="A0A0U1PQM5"/>
<dbReference type="Proteomes" id="UP000030949">
    <property type="component" value="Unassembled WGS sequence"/>
</dbReference>
<dbReference type="PROSITE" id="PS51257">
    <property type="entry name" value="PROKAR_LIPOPROTEIN"/>
    <property type="match status" value="1"/>
</dbReference>
<reference evidence="2 3" key="1">
    <citation type="submission" date="2015-03" db="EMBL/GenBank/DDBJ databases">
        <title>Pseudomonas frederiksbergensis hydrocarbon degrader.</title>
        <authorList>
            <person name="Brown L.M."/>
            <person name="Ruiz O.N."/>
            <person name="Mueller S."/>
            <person name="Gunasekera T.S."/>
        </authorList>
    </citation>
    <scope>NUCLEOTIDE SEQUENCE [LARGE SCALE GENOMIC DNA]</scope>
    <source>
        <strain evidence="2 3">SI8</strain>
    </source>
</reference>
<dbReference type="EMBL" id="JQGJ02000004">
    <property type="protein sequence ID" value="KKK07937.1"/>
    <property type="molecule type" value="Genomic_DNA"/>
</dbReference>
<accession>A0A0U1PQM5</accession>
<keyword evidence="1" id="KW-0732">Signal</keyword>
<feature type="signal peptide" evidence="1">
    <location>
        <begin position="1"/>
        <end position="20"/>
    </location>
</feature>
<sequence length="340" mass="37032">MVLRSLMLVVMLVLAGCATSQRGQQVATVAIAQDTWRQVDRQIIAASKSALEQAQLYARGSMEHWRVLVYERTEAEFIPWFSSYWTQEWLALKVSWYSASAEGEADSAAKRLAAYLQEQYREQVLAPVAVEIDPEAIRANATGYYVRLLNQQIPVIAQRHRIPPEVMNRRLHAITAINLGPPAARNASLYEMVHTEPLNTLPAYAALIDHVDRAADTGSGPSDAVIATVAQRTSEKIEAQFATRGAAGAAAAVAGKAAGALISVGVAGIRAMIHEGEREDMEAQIRKSLSAAFDEAWFKSLKHPLSGVMAPVYYLAGEIDDNLMQADLSGRPVELPAVVP</sequence>
<evidence type="ECO:0000313" key="2">
    <source>
        <dbReference type="EMBL" id="KKK07937.1"/>
    </source>
</evidence>
<evidence type="ECO:0000313" key="3">
    <source>
        <dbReference type="Proteomes" id="UP000030949"/>
    </source>
</evidence>
<name>A0A0U1PQM5_9PSED</name>
<feature type="chain" id="PRO_5006712920" evidence="1">
    <location>
        <begin position="21"/>
        <end position="340"/>
    </location>
</feature>